<evidence type="ECO:0000256" key="2">
    <source>
        <dbReference type="ARBA" id="ARBA00022516"/>
    </source>
</evidence>
<dbReference type="HAMAP" id="MF_01395">
    <property type="entry name" value="AcetylCoA_CT_beta"/>
    <property type="match status" value="1"/>
</dbReference>
<name>A0A2Z5FYL7_9BACT</name>
<keyword evidence="9 13" id="KW-0067">ATP-binding</keyword>
<evidence type="ECO:0000256" key="1">
    <source>
        <dbReference type="ARBA" id="ARBA00004496"/>
    </source>
</evidence>
<gene>
    <name evidence="13" type="primary">accD</name>
    <name evidence="16" type="ORF">ACPOL_2290</name>
</gene>
<feature type="region of interest" description="Disordered" evidence="14">
    <location>
        <begin position="1"/>
        <end position="44"/>
    </location>
</feature>
<dbReference type="NCBIfam" id="TIGR00515">
    <property type="entry name" value="accD"/>
    <property type="match status" value="1"/>
</dbReference>
<dbReference type="PANTHER" id="PTHR42995:SF5">
    <property type="entry name" value="ACETYL-COENZYME A CARBOXYLASE CARBOXYL TRANSFERASE SUBUNIT BETA, CHLOROPLASTIC"/>
    <property type="match status" value="1"/>
</dbReference>
<keyword evidence="2 13" id="KW-0444">Lipid biosynthesis</keyword>
<dbReference type="InterPro" id="IPR000438">
    <property type="entry name" value="Acetyl_CoA_COase_Trfase_b_su"/>
</dbReference>
<comment type="cofactor">
    <cofactor evidence="13">
        <name>Zn(2+)</name>
        <dbReference type="ChEBI" id="CHEBI:29105"/>
    </cofactor>
    <text evidence="13">Binds 1 zinc ion per subunit.</text>
</comment>
<dbReference type="AlphaFoldDB" id="A0A2Z5FYL7"/>
<comment type="function">
    <text evidence="12 13">Component of the acetyl coenzyme A carboxylase (ACC) complex. Biotin carboxylase (BC) catalyzes the carboxylation of biotin on its carrier protein (BCCP) and then the CO(2) group is transferred by the transcarboxylase to acetyl-CoA to form malonyl-CoA.</text>
</comment>
<evidence type="ECO:0000256" key="9">
    <source>
        <dbReference type="ARBA" id="ARBA00022840"/>
    </source>
</evidence>
<comment type="subcellular location">
    <subcellularLocation>
        <location evidence="1 13">Cytoplasm</location>
    </subcellularLocation>
</comment>
<keyword evidence="8 13" id="KW-0862">Zinc</keyword>
<dbReference type="UniPathway" id="UPA00655">
    <property type="reaction ID" value="UER00711"/>
</dbReference>
<keyword evidence="11 13" id="KW-0275">Fatty acid biosynthesis</keyword>
<dbReference type="Gene3D" id="3.90.226.10">
    <property type="entry name" value="2-enoyl-CoA Hydratase, Chain A, domain 1"/>
    <property type="match status" value="1"/>
</dbReference>
<dbReference type="InterPro" id="IPR011762">
    <property type="entry name" value="COA_CT_N"/>
</dbReference>
<dbReference type="PRINTS" id="PR01070">
    <property type="entry name" value="ACCCTRFRASEB"/>
</dbReference>
<feature type="domain" description="CoA carboxyltransferase N-terminal" evidence="15">
    <location>
        <begin position="49"/>
        <end position="310"/>
    </location>
</feature>
<keyword evidence="4 13" id="KW-0479">Metal-binding</keyword>
<dbReference type="Pfam" id="PF01039">
    <property type="entry name" value="Carboxyl_trans"/>
    <property type="match status" value="1"/>
</dbReference>
<proteinExistence type="inferred from homology"/>
<evidence type="ECO:0000256" key="12">
    <source>
        <dbReference type="ARBA" id="ARBA00025280"/>
    </source>
</evidence>
<evidence type="ECO:0000259" key="15">
    <source>
        <dbReference type="PROSITE" id="PS50980"/>
    </source>
</evidence>
<dbReference type="InterPro" id="IPR029045">
    <property type="entry name" value="ClpP/crotonase-like_dom_sf"/>
</dbReference>
<keyword evidence="7 13" id="KW-0276">Fatty acid metabolism</keyword>
<dbReference type="InterPro" id="IPR041010">
    <property type="entry name" value="Znf-ACC"/>
</dbReference>
<keyword evidence="10 13" id="KW-0443">Lipid metabolism</keyword>
<reference evidence="16 17" key="1">
    <citation type="journal article" date="2018" name="Front. Microbiol.">
        <title>Hydrolytic Capabilities as a Key to Environmental Success: Chitinolytic and Cellulolytic Acidobacteria From Acidic Sub-arctic Soils and Boreal Peatlands.</title>
        <authorList>
            <person name="Belova S.E."/>
            <person name="Ravin N.V."/>
            <person name="Pankratov T.A."/>
            <person name="Rakitin A.L."/>
            <person name="Ivanova A.A."/>
            <person name="Beletsky A.V."/>
            <person name="Mardanov A.V."/>
            <person name="Sinninghe Damste J.S."/>
            <person name="Dedysh S.N."/>
        </authorList>
    </citation>
    <scope>NUCLEOTIDE SEQUENCE [LARGE SCALE GENOMIC DNA]</scope>
    <source>
        <strain evidence="16 17">SBC82</strain>
    </source>
</reference>
<dbReference type="Proteomes" id="UP000253606">
    <property type="component" value="Chromosome"/>
</dbReference>
<feature type="zinc finger region" description="C4-type" evidence="13">
    <location>
        <begin position="53"/>
        <end position="75"/>
    </location>
</feature>
<evidence type="ECO:0000256" key="7">
    <source>
        <dbReference type="ARBA" id="ARBA00022832"/>
    </source>
</evidence>
<keyword evidence="5 13" id="KW-0547">Nucleotide-binding</keyword>
<evidence type="ECO:0000256" key="11">
    <source>
        <dbReference type="ARBA" id="ARBA00023160"/>
    </source>
</evidence>
<feature type="binding site" evidence="13">
    <location>
        <position position="56"/>
    </location>
    <ligand>
        <name>Zn(2+)</name>
        <dbReference type="ChEBI" id="CHEBI:29105"/>
    </ligand>
</feature>
<dbReference type="Pfam" id="PF17848">
    <property type="entry name" value="Zn_ribbon_ACC"/>
    <property type="match status" value="1"/>
</dbReference>
<comment type="catalytic activity">
    <reaction evidence="13">
        <text>N(6)-carboxybiotinyl-L-lysyl-[protein] + acetyl-CoA = N(6)-biotinyl-L-lysyl-[protein] + malonyl-CoA</text>
        <dbReference type="Rhea" id="RHEA:54728"/>
        <dbReference type="Rhea" id="RHEA-COMP:10505"/>
        <dbReference type="Rhea" id="RHEA-COMP:10506"/>
        <dbReference type="ChEBI" id="CHEBI:57288"/>
        <dbReference type="ChEBI" id="CHEBI:57384"/>
        <dbReference type="ChEBI" id="CHEBI:83144"/>
        <dbReference type="ChEBI" id="CHEBI:83145"/>
        <dbReference type="EC" id="2.1.3.15"/>
    </reaction>
</comment>
<feature type="binding site" evidence="13">
    <location>
        <position position="75"/>
    </location>
    <ligand>
        <name>Zn(2+)</name>
        <dbReference type="ChEBI" id="CHEBI:29105"/>
    </ligand>
</feature>
<feature type="binding site" evidence="13">
    <location>
        <position position="53"/>
    </location>
    <ligand>
        <name>Zn(2+)</name>
        <dbReference type="ChEBI" id="CHEBI:29105"/>
    </ligand>
</feature>
<dbReference type="OrthoDB" id="9772975at2"/>
<evidence type="ECO:0000256" key="8">
    <source>
        <dbReference type="ARBA" id="ARBA00022833"/>
    </source>
</evidence>
<dbReference type="GO" id="GO:0005524">
    <property type="term" value="F:ATP binding"/>
    <property type="evidence" value="ECO:0007669"/>
    <property type="project" value="UniProtKB-KW"/>
</dbReference>
<protein>
    <recommendedName>
        <fullName evidence="13">Acetyl-coenzyme A carboxylase carboxyl transferase subunit beta</fullName>
        <shortName evidence="13">ACCase subunit beta</shortName>
        <shortName evidence="13">Acetyl-CoA carboxylase carboxyltransferase subunit beta</shortName>
        <ecNumber evidence="13">2.1.3.15</ecNumber>
    </recommendedName>
</protein>
<evidence type="ECO:0000313" key="17">
    <source>
        <dbReference type="Proteomes" id="UP000253606"/>
    </source>
</evidence>
<dbReference type="GO" id="GO:0009317">
    <property type="term" value="C:acetyl-CoA carboxylase complex"/>
    <property type="evidence" value="ECO:0007669"/>
    <property type="project" value="InterPro"/>
</dbReference>
<dbReference type="GO" id="GO:0008270">
    <property type="term" value="F:zinc ion binding"/>
    <property type="evidence" value="ECO:0007669"/>
    <property type="project" value="UniProtKB-UniRule"/>
</dbReference>
<keyword evidence="13" id="KW-0963">Cytoplasm</keyword>
<evidence type="ECO:0000256" key="14">
    <source>
        <dbReference type="SAM" id="MobiDB-lite"/>
    </source>
</evidence>
<evidence type="ECO:0000256" key="5">
    <source>
        <dbReference type="ARBA" id="ARBA00022741"/>
    </source>
</evidence>
<evidence type="ECO:0000256" key="13">
    <source>
        <dbReference type="HAMAP-Rule" id="MF_01395"/>
    </source>
</evidence>
<sequence>MAWFKRQGENGADGELPGENVESGFSDASSGLPEPSVNGSEKRVRTEGLWTKCDGCRSVLWKADLDANMQVCPRCGKHFRFGARERIESLLEPGYELVDLELKSTDPLNFVDLKPYRARLRKAQDETGLNDAILNATGHLRHHAVVLSVMEYAFIGGSMGAVVGETIARAADRSLATRHPLIIVAASGGARMMEGIVSLMQLAKVSARLGLLDDAGIPYLSVLTDPTTGGVTASFGMLGDLNIAEPGALIAFAGPRVVEQTIRQKLPDGFQRSEFLLEHGMLDAVVDRRELKGYLSRVLDFMGGDTRKTE</sequence>
<evidence type="ECO:0000313" key="16">
    <source>
        <dbReference type="EMBL" id="AXC11614.1"/>
    </source>
</evidence>
<dbReference type="KEGG" id="abas:ACPOL_2290"/>
<comment type="similarity">
    <text evidence="13">Belongs to the AccD/PCCB family.</text>
</comment>
<evidence type="ECO:0000256" key="10">
    <source>
        <dbReference type="ARBA" id="ARBA00023098"/>
    </source>
</evidence>
<dbReference type="PANTHER" id="PTHR42995">
    <property type="entry name" value="ACETYL-COENZYME A CARBOXYLASE CARBOXYL TRANSFERASE SUBUNIT BETA, CHLOROPLASTIC"/>
    <property type="match status" value="1"/>
</dbReference>
<evidence type="ECO:0000256" key="3">
    <source>
        <dbReference type="ARBA" id="ARBA00022679"/>
    </source>
</evidence>
<keyword evidence="17" id="KW-1185">Reference proteome</keyword>
<evidence type="ECO:0000256" key="6">
    <source>
        <dbReference type="ARBA" id="ARBA00022771"/>
    </source>
</evidence>
<dbReference type="PROSITE" id="PS50980">
    <property type="entry name" value="COA_CT_NTER"/>
    <property type="match status" value="1"/>
</dbReference>
<comment type="subunit">
    <text evidence="13">Acetyl-CoA carboxylase is a heterohexamer composed of biotin carboxyl carrier protein (AccB), biotin carboxylase (AccC) and two subunits each of ACCase subunit alpha (AccA) and ACCase subunit beta (AccD).</text>
</comment>
<dbReference type="EMBL" id="CP030840">
    <property type="protein sequence ID" value="AXC11614.1"/>
    <property type="molecule type" value="Genomic_DNA"/>
</dbReference>
<dbReference type="GO" id="GO:0003989">
    <property type="term" value="F:acetyl-CoA carboxylase activity"/>
    <property type="evidence" value="ECO:0007669"/>
    <property type="project" value="InterPro"/>
</dbReference>
<keyword evidence="6 13" id="KW-0863">Zinc-finger</keyword>
<feature type="binding site" evidence="13">
    <location>
        <position position="72"/>
    </location>
    <ligand>
        <name>Zn(2+)</name>
        <dbReference type="ChEBI" id="CHEBI:29105"/>
    </ligand>
</feature>
<dbReference type="SUPFAM" id="SSF52096">
    <property type="entry name" value="ClpP/crotonase"/>
    <property type="match status" value="1"/>
</dbReference>
<dbReference type="EC" id="2.1.3.15" evidence="13"/>
<dbReference type="InterPro" id="IPR034733">
    <property type="entry name" value="AcCoA_carboxyl_beta"/>
</dbReference>
<dbReference type="GO" id="GO:0006633">
    <property type="term" value="P:fatty acid biosynthetic process"/>
    <property type="evidence" value="ECO:0007669"/>
    <property type="project" value="UniProtKB-KW"/>
</dbReference>
<comment type="pathway">
    <text evidence="13">Lipid metabolism; malonyl-CoA biosynthesis; malonyl-CoA from acetyl-CoA: step 1/1.</text>
</comment>
<evidence type="ECO:0000256" key="4">
    <source>
        <dbReference type="ARBA" id="ARBA00022723"/>
    </source>
</evidence>
<keyword evidence="3 13" id="KW-0808">Transferase</keyword>
<dbReference type="RefSeq" id="WP_114207037.1">
    <property type="nucleotide sequence ID" value="NZ_CP030840.1"/>
</dbReference>
<organism evidence="16 17">
    <name type="scientific">Acidisarcina polymorpha</name>
    <dbReference type="NCBI Taxonomy" id="2211140"/>
    <lineage>
        <taxon>Bacteria</taxon>
        <taxon>Pseudomonadati</taxon>
        <taxon>Acidobacteriota</taxon>
        <taxon>Terriglobia</taxon>
        <taxon>Terriglobales</taxon>
        <taxon>Acidobacteriaceae</taxon>
        <taxon>Acidisarcina</taxon>
    </lineage>
</organism>
<dbReference type="GO" id="GO:2001295">
    <property type="term" value="P:malonyl-CoA biosynthetic process"/>
    <property type="evidence" value="ECO:0007669"/>
    <property type="project" value="UniProtKB-UniRule"/>
</dbReference>
<accession>A0A2Z5FYL7</accession>
<dbReference type="GO" id="GO:0016743">
    <property type="term" value="F:carboxyl- or carbamoyltransferase activity"/>
    <property type="evidence" value="ECO:0007669"/>
    <property type="project" value="UniProtKB-UniRule"/>
</dbReference>